<name>A0AAU2HBC6_9ACTN</name>
<feature type="compositionally biased region" description="Basic and acidic residues" evidence="1">
    <location>
        <begin position="13"/>
        <end position="28"/>
    </location>
</feature>
<protein>
    <submittedName>
        <fullName evidence="2">Uncharacterized protein</fullName>
    </submittedName>
</protein>
<dbReference type="AlphaFoldDB" id="A0AAU2HBC6"/>
<proteinExistence type="predicted"/>
<dbReference type="EMBL" id="CP108253">
    <property type="protein sequence ID" value="WTU44812.1"/>
    <property type="molecule type" value="Genomic_DNA"/>
</dbReference>
<organism evidence="2">
    <name type="scientific">Streptomyces sp. NBC_00060</name>
    <dbReference type="NCBI Taxonomy" id="2975636"/>
    <lineage>
        <taxon>Bacteria</taxon>
        <taxon>Bacillati</taxon>
        <taxon>Actinomycetota</taxon>
        <taxon>Actinomycetes</taxon>
        <taxon>Kitasatosporales</taxon>
        <taxon>Streptomycetaceae</taxon>
        <taxon>Streptomyces</taxon>
    </lineage>
</organism>
<feature type="region of interest" description="Disordered" evidence="1">
    <location>
        <begin position="1"/>
        <end position="63"/>
    </location>
</feature>
<evidence type="ECO:0000256" key="1">
    <source>
        <dbReference type="SAM" id="MobiDB-lite"/>
    </source>
</evidence>
<feature type="compositionally biased region" description="Low complexity" evidence="1">
    <location>
        <begin position="1"/>
        <end position="12"/>
    </location>
</feature>
<gene>
    <name evidence="2" type="ORF">OHV25_37110</name>
</gene>
<accession>A0AAU2HBC6</accession>
<reference evidence="2" key="1">
    <citation type="submission" date="2022-10" db="EMBL/GenBank/DDBJ databases">
        <title>The complete genomes of actinobacterial strains from the NBC collection.</title>
        <authorList>
            <person name="Joergensen T.S."/>
            <person name="Alvarez Arevalo M."/>
            <person name="Sterndorff E.B."/>
            <person name="Faurdal D."/>
            <person name="Vuksanovic O."/>
            <person name="Mourched A.-S."/>
            <person name="Charusanti P."/>
            <person name="Shaw S."/>
            <person name="Blin K."/>
            <person name="Weber T."/>
        </authorList>
    </citation>
    <scope>NUCLEOTIDE SEQUENCE</scope>
    <source>
        <strain evidence="2">NBC_00060</strain>
    </source>
</reference>
<evidence type="ECO:0000313" key="2">
    <source>
        <dbReference type="EMBL" id="WTU44812.1"/>
    </source>
</evidence>
<sequence length="63" mass="6753">MSTTRRPLGTGPRTDHEQSRTDERRTTVERAPAGPRSPVQPPAGPARSGRRPLGTGPEAADDH</sequence>